<dbReference type="PANTHER" id="PTHR10146:SF14">
    <property type="entry name" value="PYRIDOXAL PHOSPHATE HOMEOSTASIS PROTEIN"/>
    <property type="match status" value="1"/>
</dbReference>
<dbReference type="EMBL" id="BAABAT010000017">
    <property type="protein sequence ID" value="GAA4254050.1"/>
    <property type="molecule type" value="Genomic_DNA"/>
</dbReference>
<dbReference type="HAMAP" id="MF_02087">
    <property type="entry name" value="PLP_homeostasis"/>
    <property type="match status" value="1"/>
</dbReference>
<dbReference type="Gene3D" id="3.20.20.10">
    <property type="entry name" value="Alanine racemase"/>
    <property type="match status" value="1"/>
</dbReference>
<evidence type="ECO:0000313" key="5">
    <source>
        <dbReference type="EMBL" id="GAA4254050.1"/>
    </source>
</evidence>
<evidence type="ECO:0000259" key="4">
    <source>
        <dbReference type="Pfam" id="PF01168"/>
    </source>
</evidence>
<keyword evidence="6" id="KW-1185">Reference proteome</keyword>
<comment type="caution">
    <text evidence="5">The sequence shown here is derived from an EMBL/GenBank/DDBJ whole genome shotgun (WGS) entry which is preliminary data.</text>
</comment>
<name>A0ABP8DEL5_9ACTN</name>
<accession>A0ABP8DEL5</accession>
<dbReference type="RefSeq" id="WP_345131114.1">
    <property type="nucleotide sequence ID" value="NZ_BAABAT010000017.1"/>
</dbReference>
<dbReference type="InterPro" id="IPR001608">
    <property type="entry name" value="Ala_racemase_N"/>
</dbReference>
<dbReference type="CDD" id="cd00635">
    <property type="entry name" value="PLPDE_III_YBL036c_like"/>
    <property type="match status" value="1"/>
</dbReference>
<dbReference type="PIRSF" id="PIRSF004848">
    <property type="entry name" value="YBL036c_PLPDEIII"/>
    <property type="match status" value="1"/>
</dbReference>
<comment type="function">
    <text evidence="2">Pyridoxal 5'-phosphate (PLP)-binding protein, which is involved in PLP homeostasis.</text>
</comment>
<dbReference type="Proteomes" id="UP001500620">
    <property type="component" value="Unassembled WGS sequence"/>
</dbReference>
<dbReference type="PROSITE" id="PS01211">
    <property type="entry name" value="UPF0001"/>
    <property type="match status" value="1"/>
</dbReference>
<feature type="modified residue" description="N6-(pyridoxal phosphate)lysine" evidence="2">
    <location>
        <position position="40"/>
    </location>
</feature>
<keyword evidence="1 2" id="KW-0663">Pyridoxal phosphate</keyword>
<gene>
    <name evidence="5" type="ORF">GCM10022255_057230</name>
</gene>
<dbReference type="NCBIfam" id="TIGR00044">
    <property type="entry name" value="YggS family pyridoxal phosphate-dependent enzyme"/>
    <property type="match status" value="1"/>
</dbReference>
<protein>
    <recommendedName>
        <fullName evidence="2">Pyridoxal phosphate homeostasis protein</fullName>
        <shortName evidence="2">PLP homeostasis protein</shortName>
    </recommendedName>
</protein>
<feature type="domain" description="Alanine racemase N-terminal" evidence="4">
    <location>
        <begin position="11"/>
        <end position="230"/>
    </location>
</feature>
<dbReference type="InterPro" id="IPR011078">
    <property type="entry name" value="PyrdxlP_homeostasis"/>
</dbReference>
<organism evidence="5 6">
    <name type="scientific">Dactylosporangium darangshiense</name>
    <dbReference type="NCBI Taxonomy" id="579108"/>
    <lineage>
        <taxon>Bacteria</taxon>
        <taxon>Bacillati</taxon>
        <taxon>Actinomycetota</taxon>
        <taxon>Actinomycetes</taxon>
        <taxon>Micromonosporales</taxon>
        <taxon>Micromonosporaceae</taxon>
        <taxon>Dactylosporangium</taxon>
    </lineage>
</organism>
<evidence type="ECO:0000313" key="6">
    <source>
        <dbReference type="Proteomes" id="UP001500620"/>
    </source>
</evidence>
<dbReference type="SUPFAM" id="SSF51419">
    <property type="entry name" value="PLP-binding barrel"/>
    <property type="match status" value="1"/>
</dbReference>
<dbReference type="Pfam" id="PF01168">
    <property type="entry name" value="Ala_racemase_N"/>
    <property type="match status" value="1"/>
</dbReference>
<evidence type="ECO:0000256" key="1">
    <source>
        <dbReference type="ARBA" id="ARBA00022898"/>
    </source>
</evidence>
<evidence type="ECO:0000256" key="2">
    <source>
        <dbReference type="HAMAP-Rule" id="MF_02087"/>
    </source>
</evidence>
<sequence>MDARTEEIAANLEAVRERISNACRAAGREPDTVTLVAITKTYPAEDVARLAALGVHDVGENRDQEAAPKAAAVPGVRWHFVGQLQRNKARSVAGYADVVHSVDSLRLVEALSEAAARSGREGPLGALVQVSLDDDDRRGGAVTGAVERVAEAITASPSLRLLGVMAVAPLDWAPDEAFGRLAAMSARIRQRFSGPHGEPDWISAGMSDDLESAILHGSTHVRVGSALLGKRTPLR</sequence>
<proteinExistence type="inferred from homology"/>
<dbReference type="InterPro" id="IPR029066">
    <property type="entry name" value="PLP-binding_barrel"/>
</dbReference>
<comment type="similarity">
    <text evidence="2 3">Belongs to the pyridoxal phosphate-binding protein YggS/PROSC family.</text>
</comment>
<dbReference type="PANTHER" id="PTHR10146">
    <property type="entry name" value="PROLINE SYNTHETASE CO-TRANSCRIBED BACTERIAL HOMOLOG PROTEIN"/>
    <property type="match status" value="1"/>
</dbReference>
<evidence type="ECO:0000256" key="3">
    <source>
        <dbReference type="RuleBase" id="RU004514"/>
    </source>
</evidence>
<reference evidence="6" key="1">
    <citation type="journal article" date="2019" name="Int. J. Syst. Evol. Microbiol.">
        <title>The Global Catalogue of Microorganisms (GCM) 10K type strain sequencing project: providing services to taxonomists for standard genome sequencing and annotation.</title>
        <authorList>
            <consortium name="The Broad Institute Genomics Platform"/>
            <consortium name="The Broad Institute Genome Sequencing Center for Infectious Disease"/>
            <person name="Wu L."/>
            <person name="Ma J."/>
        </authorList>
    </citation>
    <scope>NUCLEOTIDE SEQUENCE [LARGE SCALE GENOMIC DNA]</scope>
    <source>
        <strain evidence="6">JCM 17441</strain>
    </source>
</reference>